<evidence type="ECO:0000256" key="9">
    <source>
        <dbReference type="ARBA" id="ARBA00023244"/>
    </source>
</evidence>
<keyword evidence="4" id="KW-1003">Cell membrane</keyword>
<dbReference type="Pfam" id="PF13432">
    <property type="entry name" value="TPR_16"/>
    <property type="match status" value="2"/>
</dbReference>
<accession>A1WVU2</accession>
<dbReference type="Proteomes" id="UP000000647">
    <property type="component" value="Chromosome"/>
</dbReference>
<evidence type="ECO:0000313" key="13">
    <source>
        <dbReference type="EMBL" id="ABM61804.1"/>
    </source>
</evidence>
<feature type="domain" description="HemY N-terminal" evidence="12">
    <location>
        <begin position="26"/>
        <end position="132"/>
    </location>
</feature>
<feature type="transmembrane region" description="Helical" evidence="11">
    <location>
        <begin position="41"/>
        <end position="63"/>
    </location>
</feature>
<dbReference type="UniPathway" id="UPA00252"/>
<dbReference type="STRING" id="349124.Hhal_1028"/>
<feature type="region of interest" description="Disordered" evidence="10">
    <location>
        <begin position="397"/>
        <end position="441"/>
    </location>
</feature>
<evidence type="ECO:0000259" key="12">
    <source>
        <dbReference type="Pfam" id="PF07219"/>
    </source>
</evidence>
<dbReference type="EMBL" id="CP000544">
    <property type="protein sequence ID" value="ABM61804.1"/>
    <property type="molecule type" value="Genomic_DNA"/>
</dbReference>
<evidence type="ECO:0000256" key="7">
    <source>
        <dbReference type="ARBA" id="ARBA00022989"/>
    </source>
</evidence>
<dbReference type="InterPro" id="IPR005254">
    <property type="entry name" value="Heme_biosyn_assoc_TPR_pro"/>
</dbReference>
<reference evidence="14" key="1">
    <citation type="submission" date="2006-12" db="EMBL/GenBank/DDBJ databases">
        <title>Complete sequence of Halorhodospira halophila SL1.</title>
        <authorList>
            <consortium name="US DOE Joint Genome Institute"/>
            <person name="Copeland A."/>
            <person name="Lucas S."/>
            <person name="Lapidus A."/>
            <person name="Barry K."/>
            <person name="Detter J.C."/>
            <person name="Glavina del Rio T."/>
            <person name="Hammon N."/>
            <person name="Israni S."/>
            <person name="Dalin E."/>
            <person name="Tice H."/>
            <person name="Pitluck S."/>
            <person name="Saunders E."/>
            <person name="Brettin T."/>
            <person name="Bruce D."/>
            <person name="Han C."/>
            <person name="Tapia R."/>
            <person name="Schmutz J."/>
            <person name="Larimer F."/>
            <person name="Land M."/>
            <person name="Hauser L."/>
            <person name="Kyrpides N."/>
            <person name="Mikhailova N."/>
            <person name="Hoff W."/>
            <person name="Richardson P."/>
        </authorList>
    </citation>
    <scope>NUCLEOTIDE SEQUENCE [LARGE SCALE GENOMIC DNA]</scope>
    <source>
        <strain evidence="14">DSM 244 / SL1</strain>
    </source>
</reference>
<evidence type="ECO:0000256" key="5">
    <source>
        <dbReference type="ARBA" id="ARBA00022519"/>
    </source>
</evidence>
<dbReference type="GO" id="GO:0042168">
    <property type="term" value="P:heme metabolic process"/>
    <property type="evidence" value="ECO:0007669"/>
    <property type="project" value="InterPro"/>
</dbReference>
<evidence type="ECO:0000256" key="10">
    <source>
        <dbReference type="SAM" id="MobiDB-lite"/>
    </source>
</evidence>
<evidence type="ECO:0000256" key="6">
    <source>
        <dbReference type="ARBA" id="ARBA00022692"/>
    </source>
</evidence>
<keyword evidence="14" id="KW-1185">Reference proteome</keyword>
<dbReference type="AlphaFoldDB" id="A1WVU2"/>
<keyword evidence="5" id="KW-0997">Cell inner membrane</keyword>
<keyword evidence="6 11" id="KW-0812">Transmembrane</keyword>
<keyword evidence="9" id="KW-0627">Porphyrin biosynthesis</keyword>
<keyword evidence="7 11" id="KW-1133">Transmembrane helix</keyword>
<dbReference type="GO" id="GO:0005886">
    <property type="term" value="C:plasma membrane"/>
    <property type="evidence" value="ECO:0007669"/>
    <property type="project" value="UniProtKB-SubCell"/>
</dbReference>
<proteinExistence type="predicted"/>
<dbReference type="RefSeq" id="WP_011813827.1">
    <property type="nucleotide sequence ID" value="NC_008789.1"/>
</dbReference>
<evidence type="ECO:0000313" key="14">
    <source>
        <dbReference type="Proteomes" id="UP000000647"/>
    </source>
</evidence>
<dbReference type="HOGENOM" id="CLU_037501_0_0_6"/>
<dbReference type="Gene3D" id="1.25.40.10">
    <property type="entry name" value="Tetratricopeptide repeat domain"/>
    <property type="match status" value="1"/>
</dbReference>
<sequence>MRRLFIYLLILAGAVLTALYFNQQEGYVMLSIGPWRLEMSLLFSAVVLGLLVLLLYLALAALGRLWSMPRRLRSWQGQRRQESARTELTSGLLRFAEGDYDTAEQQLVHSARRSEAPLVNYLTAAIAAQRRGAREVRDGYLTTAEKSGPDANLAVRLLQAQLQAESGQWEEAQASVSAVLDKEPKHRRALELMVGCCRALGDWERLEPLLPRIERQGILPKNELTELNRWVARERLAQAAGEDTQALQEAWRELSRGLRKDPDVICSYVDGLTTLGEVQSAVELIQKQLHKEWNPDLLQRYARLPADDIDTYAARLEKAEGWIEAHRDDPKALYAAGVLALQAEQWERGRDYLQAAVDQTARPEYLRTLGALQEHLGDYDGARATYRLAMDLSGAGSDALPGLPGPTASGRTATPGLEDDSSAPPTDYAADEDTEGRPRQD</sequence>
<dbReference type="KEGG" id="hha:Hhal_1028"/>
<comment type="pathway">
    <text evidence="3">Porphyrin-containing compound metabolism; protoheme biosynthesis.</text>
</comment>
<comment type="subcellular location">
    <subcellularLocation>
        <location evidence="2">Cell inner membrane</location>
        <topology evidence="2">Multi-pass membrane protein</topology>
    </subcellularLocation>
</comment>
<dbReference type="Pfam" id="PF07219">
    <property type="entry name" value="HemY_N"/>
    <property type="match status" value="1"/>
</dbReference>
<evidence type="ECO:0000256" key="4">
    <source>
        <dbReference type="ARBA" id="ARBA00022475"/>
    </source>
</evidence>
<dbReference type="InterPro" id="IPR010817">
    <property type="entry name" value="HemY_N"/>
</dbReference>
<evidence type="ECO:0000256" key="11">
    <source>
        <dbReference type="SAM" id="Phobius"/>
    </source>
</evidence>
<dbReference type="InterPro" id="IPR011990">
    <property type="entry name" value="TPR-like_helical_dom_sf"/>
</dbReference>
<keyword evidence="8 11" id="KW-0472">Membrane</keyword>
<evidence type="ECO:0000256" key="3">
    <source>
        <dbReference type="ARBA" id="ARBA00004744"/>
    </source>
</evidence>
<evidence type="ECO:0000256" key="2">
    <source>
        <dbReference type="ARBA" id="ARBA00004429"/>
    </source>
</evidence>
<protein>
    <submittedName>
        <fullName evidence="13">HemY domain protein</fullName>
    </submittedName>
</protein>
<dbReference type="SUPFAM" id="SSF48452">
    <property type="entry name" value="TPR-like"/>
    <property type="match status" value="1"/>
</dbReference>
<organism evidence="13 14">
    <name type="scientific">Halorhodospira halophila (strain DSM 244 / SL1)</name>
    <name type="common">Ectothiorhodospira halophila (strain DSM 244 / SL1)</name>
    <dbReference type="NCBI Taxonomy" id="349124"/>
    <lineage>
        <taxon>Bacteria</taxon>
        <taxon>Pseudomonadati</taxon>
        <taxon>Pseudomonadota</taxon>
        <taxon>Gammaproteobacteria</taxon>
        <taxon>Chromatiales</taxon>
        <taxon>Ectothiorhodospiraceae</taxon>
        <taxon>Halorhodospira</taxon>
    </lineage>
</organism>
<comment type="function">
    <text evidence="1">Involved in a late step of protoheme IX synthesis.</text>
</comment>
<dbReference type="OrthoDB" id="7053339at2"/>
<evidence type="ECO:0000256" key="1">
    <source>
        <dbReference type="ARBA" id="ARBA00002962"/>
    </source>
</evidence>
<name>A1WVU2_HALHL</name>
<dbReference type="eggNOG" id="COG3071">
    <property type="taxonomic scope" value="Bacteria"/>
</dbReference>
<dbReference type="GO" id="GO:0006779">
    <property type="term" value="P:porphyrin-containing compound biosynthetic process"/>
    <property type="evidence" value="ECO:0007669"/>
    <property type="project" value="UniProtKB-KW"/>
</dbReference>
<dbReference type="NCBIfam" id="TIGR00540">
    <property type="entry name" value="TPR_hemY_coli"/>
    <property type="match status" value="1"/>
</dbReference>
<gene>
    <name evidence="13" type="ordered locus">Hhal_1028</name>
</gene>
<reference evidence="13 14" key="2">
    <citation type="journal article" date="2013" name="Stand. Genomic Sci.">
        <title>Complete genome sequence of Halorhodospira halophila SL1.</title>
        <authorList>
            <person name="Challacombe J.F."/>
            <person name="Majid S."/>
            <person name="Deole R."/>
            <person name="Brettin T.S."/>
            <person name="Bruce D."/>
            <person name="Delano S.F."/>
            <person name="Detter J.C."/>
            <person name="Gleasner C.D."/>
            <person name="Han C.S."/>
            <person name="Misra M."/>
            <person name="Reitenga K.G."/>
            <person name="Mikhailova N."/>
            <person name="Woyke T."/>
            <person name="Pitluck S."/>
            <person name="Nolan M."/>
            <person name="Land M.L."/>
            <person name="Saunders E."/>
            <person name="Tapia R."/>
            <person name="Lapidus A."/>
            <person name="Ivanova N."/>
            <person name="Hoff W.D."/>
        </authorList>
    </citation>
    <scope>NUCLEOTIDE SEQUENCE [LARGE SCALE GENOMIC DNA]</scope>
    <source>
        <strain evidence="14">DSM 244 / SL1</strain>
    </source>
</reference>
<evidence type="ECO:0000256" key="8">
    <source>
        <dbReference type="ARBA" id="ARBA00023136"/>
    </source>
</evidence>